<comment type="caution">
    <text evidence="1">The sequence shown here is derived from an EMBL/GenBank/DDBJ whole genome shotgun (WGS) entry which is preliminary data.</text>
</comment>
<gene>
    <name evidence="1" type="ORF">HCJ59_05760</name>
</gene>
<proteinExistence type="predicted"/>
<organism evidence="1 2">
    <name type="scientific">Listeria immobilis</name>
    <dbReference type="NCBI Taxonomy" id="2713502"/>
    <lineage>
        <taxon>Bacteria</taxon>
        <taxon>Bacillati</taxon>
        <taxon>Bacillota</taxon>
        <taxon>Bacilli</taxon>
        <taxon>Bacillales</taxon>
        <taxon>Listeriaceae</taxon>
        <taxon>Listeria</taxon>
    </lineage>
</organism>
<evidence type="ECO:0000313" key="2">
    <source>
        <dbReference type="Proteomes" id="UP000587800"/>
    </source>
</evidence>
<dbReference type="Proteomes" id="UP000587800">
    <property type="component" value="Unassembled WGS sequence"/>
</dbReference>
<keyword evidence="2" id="KW-1185">Reference proteome</keyword>
<reference evidence="1 2" key="1">
    <citation type="submission" date="2020-03" db="EMBL/GenBank/DDBJ databases">
        <title>Soil Listeria distribution.</title>
        <authorList>
            <person name="Liao J."/>
            <person name="Wiedmann M."/>
        </authorList>
    </citation>
    <scope>NUCLEOTIDE SEQUENCE [LARGE SCALE GENOMIC DNA]</scope>
    <source>
        <strain evidence="1 2">FSL L7-1515</strain>
    </source>
</reference>
<accession>A0ABR6SUN0</accession>
<evidence type="ECO:0000313" key="1">
    <source>
        <dbReference type="EMBL" id="MBC1509396.1"/>
    </source>
</evidence>
<protein>
    <submittedName>
        <fullName evidence="1">Uncharacterized protein</fullName>
    </submittedName>
</protein>
<dbReference type="EMBL" id="JAASUB010000006">
    <property type="protein sequence ID" value="MBC1509396.1"/>
    <property type="molecule type" value="Genomic_DNA"/>
</dbReference>
<dbReference type="RefSeq" id="WP_185395597.1">
    <property type="nucleotide sequence ID" value="NZ_JAASTU010000029.1"/>
</dbReference>
<sequence>MLEIGNIVEVVDEIEDSVIELGSQLEIVDVIENDVYVYYGYEILPIPKFALQRVWK</sequence>
<name>A0ABR6SUN0_9LIST</name>